<sequence>MRAERRLVVLRHARVPAVPAAVRGVTLIELIAFIIIAGIAMVILVQVFAVSMRGSHTGKQLTQAVHLAQQRLEVIRGQRVTLGYTNFIASAISDPCQSGTWTTQPCSTTSTPAGNYAVSSTFSAADACGTGCVEVTVRVTNPDGATVSVLTTQFWNY</sequence>
<reference evidence="2 3" key="1">
    <citation type="journal article" date="2016" name="Nat. Commun.">
        <title>Thousands of microbial genomes shed light on interconnected biogeochemical processes in an aquifer system.</title>
        <authorList>
            <person name="Anantharaman K."/>
            <person name="Brown C.T."/>
            <person name="Hug L.A."/>
            <person name="Sharon I."/>
            <person name="Castelle C.J."/>
            <person name="Probst A.J."/>
            <person name="Thomas B.C."/>
            <person name="Singh A."/>
            <person name="Wilkins M.J."/>
            <person name="Karaoz U."/>
            <person name="Brodie E.L."/>
            <person name="Williams K.H."/>
            <person name="Hubbard S.S."/>
            <person name="Banfield J.F."/>
        </authorList>
    </citation>
    <scope>NUCLEOTIDE SEQUENCE [LARGE SCALE GENOMIC DNA]</scope>
</reference>
<accession>A0A1F6T719</accession>
<dbReference type="Proteomes" id="UP000178379">
    <property type="component" value="Unassembled WGS sequence"/>
</dbReference>
<evidence type="ECO:0008006" key="4">
    <source>
        <dbReference type="Google" id="ProtNLM"/>
    </source>
</evidence>
<keyword evidence="1" id="KW-1133">Transmembrane helix</keyword>
<protein>
    <recommendedName>
        <fullName evidence="4">Prepilin-type N-terminal cleavage/methylation domain-containing protein</fullName>
    </recommendedName>
</protein>
<proteinExistence type="predicted"/>
<organism evidence="2 3">
    <name type="scientific">Candidatus Muproteobacteria bacterium RBG_16_62_13</name>
    <dbReference type="NCBI Taxonomy" id="1817756"/>
    <lineage>
        <taxon>Bacteria</taxon>
        <taxon>Pseudomonadati</taxon>
        <taxon>Pseudomonadota</taxon>
        <taxon>Candidatus Muproteobacteria</taxon>
    </lineage>
</organism>
<name>A0A1F6T719_9PROT</name>
<gene>
    <name evidence="2" type="ORF">A2140_00340</name>
</gene>
<dbReference type="InterPro" id="IPR012902">
    <property type="entry name" value="N_methyl_site"/>
</dbReference>
<dbReference type="SUPFAM" id="SSF54523">
    <property type="entry name" value="Pili subunits"/>
    <property type="match status" value="1"/>
</dbReference>
<keyword evidence="1" id="KW-0472">Membrane</keyword>
<evidence type="ECO:0000313" key="2">
    <source>
        <dbReference type="EMBL" id="OGI40931.1"/>
    </source>
</evidence>
<dbReference type="PROSITE" id="PS00409">
    <property type="entry name" value="PROKAR_NTER_METHYL"/>
    <property type="match status" value="1"/>
</dbReference>
<evidence type="ECO:0000313" key="3">
    <source>
        <dbReference type="Proteomes" id="UP000178379"/>
    </source>
</evidence>
<dbReference type="EMBL" id="MFSQ01000046">
    <property type="protein sequence ID" value="OGI40931.1"/>
    <property type="molecule type" value="Genomic_DNA"/>
</dbReference>
<dbReference type="STRING" id="1817756.A2140_00340"/>
<dbReference type="Gene3D" id="3.30.700.10">
    <property type="entry name" value="Glycoprotein, Type 4 Pilin"/>
    <property type="match status" value="1"/>
</dbReference>
<evidence type="ECO:0000256" key="1">
    <source>
        <dbReference type="SAM" id="Phobius"/>
    </source>
</evidence>
<dbReference type="InterPro" id="IPR045584">
    <property type="entry name" value="Pilin-like"/>
</dbReference>
<comment type="caution">
    <text evidence="2">The sequence shown here is derived from an EMBL/GenBank/DDBJ whole genome shotgun (WGS) entry which is preliminary data.</text>
</comment>
<feature type="transmembrane region" description="Helical" evidence="1">
    <location>
        <begin position="30"/>
        <end position="50"/>
    </location>
</feature>
<dbReference type="AlphaFoldDB" id="A0A1F6T719"/>
<keyword evidence="1" id="KW-0812">Transmembrane</keyword>